<dbReference type="EMBL" id="VSRR010143645">
    <property type="protein sequence ID" value="MPD04949.1"/>
    <property type="molecule type" value="Genomic_DNA"/>
</dbReference>
<evidence type="ECO:0000313" key="2">
    <source>
        <dbReference type="EMBL" id="MPD04949.1"/>
    </source>
</evidence>
<organism evidence="2 3">
    <name type="scientific">Portunus trituberculatus</name>
    <name type="common">Swimming crab</name>
    <name type="synonym">Neptunus trituberculatus</name>
    <dbReference type="NCBI Taxonomy" id="210409"/>
    <lineage>
        <taxon>Eukaryota</taxon>
        <taxon>Metazoa</taxon>
        <taxon>Ecdysozoa</taxon>
        <taxon>Arthropoda</taxon>
        <taxon>Crustacea</taxon>
        <taxon>Multicrustacea</taxon>
        <taxon>Malacostraca</taxon>
        <taxon>Eumalacostraca</taxon>
        <taxon>Eucarida</taxon>
        <taxon>Decapoda</taxon>
        <taxon>Pleocyemata</taxon>
        <taxon>Brachyura</taxon>
        <taxon>Eubrachyura</taxon>
        <taxon>Portunoidea</taxon>
        <taxon>Portunidae</taxon>
        <taxon>Portuninae</taxon>
        <taxon>Portunus</taxon>
    </lineage>
</organism>
<comment type="caution">
    <text evidence="2">The sequence shown here is derived from an EMBL/GenBank/DDBJ whole genome shotgun (WGS) entry which is preliminary data.</text>
</comment>
<evidence type="ECO:0000256" key="1">
    <source>
        <dbReference type="SAM" id="MobiDB-lite"/>
    </source>
</evidence>
<dbReference type="AlphaFoldDB" id="A0A5B7KIH9"/>
<accession>A0A5B7KIH9</accession>
<feature type="region of interest" description="Disordered" evidence="1">
    <location>
        <begin position="1"/>
        <end position="25"/>
    </location>
</feature>
<proteinExistence type="predicted"/>
<dbReference type="Proteomes" id="UP000324222">
    <property type="component" value="Unassembled WGS sequence"/>
</dbReference>
<sequence>MRGRAHHNPGSQRPNFRGEQGAGPRVRPAAGVITLKNVTSPESWKIVLSCSACNCPPLMPALLCEAPLLSCLLLLLPAAHRSMLHWIGQCLLQ</sequence>
<gene>
    <name evidence="2" type="ORF">E2C01_100663</name>
</gene>
<reference evidence="2 3" key="1">
    <citation type="submission" date="2019-05" db="EMBL/GenBank/DDBJ databases">
        <title>Another draft genome of Portunus trituberculatus and its Hox gene families provides insights of decapod evolution.</title>
        <authorList>
            <person name="Jeong J.-H."/>
            <person name="Song I."/>
            <person name="Kim S."/>
            <person name="Choi T."/>
            <person name="Kim D."/>
            <person name="Ryu S."/>
            <person name="Kim W."/>
        </authorList>
    </citation>
    <scope>NUCLEOTIDE SEQUENCE [LARGE SCALE GENOMIC DNA]</scope>
    <source>
        <tissue evidence="2">Muscle</tissue>
    </source>
</reference>
<protein>
    <submittedName>
        <fullName evidence="2">Uncharacterized protein</fullName>
    </submittedName>
</protein>
<keyword evidence="3" id="KW-1185">Reference proteome</keyword>
<evidence type="ECO:0000313" key="3">
    <source>
        <dbReference type="Proteomes" id="UP000324222"/>
    </source>
</evidence>
<name>A0A5B7KIH9_PORTR</name>